<dbReference type="InterPro" id="IPR011527">
    <property type="entry name" value="ABC1_TM_dom"/>
</dbReference>
<proteinExistence type="predicted"/>
<feature type="transmembrane region" description="Helical" evidence="7">
    <location>
        <begin position="185"/>
        <end position="203"/>
    </location>
</feature>
<dbReference type="InterPro" id="IPR003439">
    <property type="entry name" value="ABC_transporter-like_ATP-bd"/>
</dbReference>
<dbReference type="GO" id="GO:0005524">
    <property type="term" value="F:ATP binding"/>
    <property type="evidence" value="ECO:0007669"/>
    <property type="project" value="UniProtKB-KW"/>
</dbReference>
<dbReference type="Pfam" id="PF00664">
    <property type="entry name" value="ABC_membrane"/>
    <property type="match status" value="1"/>
</dbReference>
<evidence type="ECO:0000259" key="8">
    <source>
        <dbReference type="PROSITE" id="PS50893"/>
    </source>
</evidence>
<gene>
    <name evidence="10" type="ORF">J8C05_06615</name>
</gene>
<dbReference type="Gene3D" id="1.20.1560.10">
    <property type="entry name" value="ABC transporter type 1, transmembrane domain"/>
    <property type="match status" value="1"/>
</dbReference>
<evidence type="ECO:0000256" key="6">
    <source>
        <dbReference type="ARBA" id="ARBA00023136"/>
    </source>
</evidence>
<name>A0ABX8B0F2_9BACT</name>
<organism evidence="10 11">
    <name type="scientific">Chloracidobacterium sp. N</name>
    <dbReference type="NCBI Taxonomy" id="2821540"/>
    <lineage>
        <taxon>Bacteria</taxon>
        <taxon>Pseudomonadati</taxon>
        <taxon>Acidobacteriota</taxon>
        <taxon>Terriglobia</taxon>
        <taxon>Terriglobales</taxon>
        <taxon>Acidobacteriaceae</taxon>
        <taxon>Chloracidobacterium</taxon>
        <taxon>Chloracidobacterium aggregatum</taxon>
    </lineage>
</organism>
<dbReference type="EMBL" id="CP072642">
    <property type="protein sequence ID" value="QUV93056.1"/>
    <property type="molecule type" value="Genomic_DNA"/>
</dbReference>
<evidence type="ECO:0000313" key="10">
    <source>
        <dbReference type="EMBL" id="QUV93056.1"/>
    </source>
</evidence>
<keyword evidence="11" id="KW-1185">Reference proteome</keyword>
<keyword evidence="6 7" id="KW-0472">Membrane</keyword>
<dbReference type="Pfam" id="PF00005">
    <property type="entry name" value="ABC_tran"/>
    <property type="match status" value="1"/>
</dbReference>
<accession>A0ABX8B0F2</accession>
<feature type="transmembrane region" description="Helical" evidence="7">
    <location>
        <begin position="78"/>
        <end position="103"/>
    </location>
</feature>
<feature type="transmembrane region" description="Helical" evidence="7">
    <location>
        <begin position="41"/>
        <end position="66"/>
    </location>
</feature>
<dbReference type="InterPro" id="IPR003593">
    <property type="entry name" value="AAA+_ATPase"/>
</dbReference>
<dbReference type="InterPro" id="IPR039421">
    <property type="entry name" value="Type_1_exporter"/>
</dbReference>
<dbReference type="PANTHER" id="PTHR43394">
    <property type="entry name" value="ATP-DEPENDENT PERMEASE MDL1, MITOCHONDRIAL"/>
    <property type="match status" value="1"/>
</dbReference>
<feature type="transmembrane region" description="Helical" evidence="7">
    <location>
        <begin position="162"/>
        <end position="179"/>
    </location>
</feature>
<evidence type="ECO:0000313" key="11">
    <source>
        <dbReference type="Proteomes" id="UP000677668"/>
    </source>
</evidence>
<dbReference type="PANTHER" id="PTHR43394:SF4">
    <property type="entry name" value="TOXIN SECRETION ABC TRANSPORTER ATP-BINDING PROTEIN"/>
    <property type="match status" value="1"/>
</dbReference>
<dbReference type="InterPro" id="IPR036640">
    <property type="entry name" value="ABC1_TM_sf"/>
</dbReference>
<dbReference type="PROSITE" id="PS50929">
    <property type="entry name" value="ABC_TM1F"/>
    <property type="match status" value="1"/>
</dbReference>
<reference evidence="10 11" key="1">
    <citation type="submission" date="2021-03" db="EMBL/GenBank/DDBJ databases">
        <title>Genomic and phenotypic characterization of Chloracidobacterium isolates provides evidence for multiple species.</title>
        <authorList>
            <person name="Saini M.K."/>
            <person name="Costas A.M.G."/>
            <person name="Tank M."/>
            <person name="Bryant D.A."/>
        </authorList>
    </citation>
    <scope>NUCLEOTIDE SEQUENCE [LARGE SCALE GENOMIC DNA]</scope>
    <source>
        <strain evidence="10 11">N</strain>
    </source>
</reference>
<comment type="subcellular location">
    <subcellularLocation>
        <location evidence="1">Cell membrane</location>
        <topology evidence="1">Multi-pass membrane protein</topology>
    </subcellularLocation>
</comment>
<feature type="domain" description="ABC transporter" evidence="8">
    <location>
        <begin position="356"/>
        <end position="590"/>
    </location>
</feature>
<dbReference type="Proteomes" id="UP000677668">
    <property type="component" value="Chromosome 1"/>
</dbReference>
<keyword evidence="3" id="KW-0547">Nucleotide-binding</keyword>
<dbReference type="Gene3D" id="3.40.50.300">
    <property type="entry name" value="P-loop containing nucleotide triphosphate hydrolases"/>
    <property type="match status" value="1"/>
</dbReference>
<dbReference type="RefSeq" id="WP_211421475.1">
    <property type="nucleotide sequence ID" value="NZ_CP072642.1"/>
</dbReference>
<dbReference type="PROSITE" id="PS50893">
    <property type="entry name" value="ABC_TRANSPORTER_2"/>
    <property type="match status" value="1"/>
</dbReference>
<evidence type="ECO:0000256" key="3">
    <source>
        <dbReference type="ARBA" id="ARBA00022741"/>
    </source>
</evidence>
<evidence type="ECO:0000259" key="9">
    <source>
        <dbReference type="PROSITE" id="PS50929"/>
    </source>
</evidence>
<dbReference type="SUPFAM" id="SSF52540">
    <property type="entry name" value="P-loop containing nucleoside triphosphate hydrolases"/>
    <property type="match status" value="1"/>
</dbReference>
<keyword evidence="5 7" id="KW-1133">Transmembrane helix</keyword>
<evidence type="ECO:0000256" key="2">
    <source>
        <dbReference type="ARBA" id="ARBA00022692"/>
    </source>
</evidence>
<feature type="domain" description="ABC transmembrane type-1" evidence="9">
    <location>
        <begin position="42"/>
        <end position="323"/>
    </location>
</feature>
<keyword evidence="4 10" id="KW-0067">ATP-binding</keyword>
<evidence type="ECO:0000256" key="1">
    <source>
        <dbReference type="ARBA" id="ARBA00004651"/>
    </source>
</evidence>
<evidence type="ECO:0000256" key="5">
    <source>
        <dbReference type="ARBA" id="ARBA00022989"/>
    </source>
</evidence>
<sequence>MGGDAIVHEGTKTLSAPDGEHVHLTPPQRFWRLVSLDSRDILAILAYTTVAGLFSLAVPITAQVLVNNIAQGQSLQQLVVLTSLVLFFLSLSGILRLFQLVLIERLQQRIFVRVAINLGERLPRVQLGSLTGEYAPELVNRFFDVINIQKAFAKLALDGLDAVLKVFVGLLLLAFYSPYLLGFDVAVVLAGLFIIFVLGINGLRTSILESKKKYKVAAWLEELARCHISFKMSGTLDFLGERTDALSVAYLKARRSHFAVLFRQAVGNYFFYAIASAGILAVGGWLVINRELTIGQLVASEIVVVSVLAGMDKVISQLEHVYDLLTALDKVGHVEDLPIERAKGIEVPVREEGAAVVCRNVRFSYRPGAEVLSGVDLSVNSGDWVSVVGFSGAGKSTLMALICGLLEPSHGTVEVNGTDVRDANLDALRLIVGMVGDREEIFEGTIEENIRVGADWLTQEDLRWALEMVHLTDELAELPQGLQTPLVSGGYNLSRGQVQRLLLARTIVRRPKLLILDEAFMGIDERTKLKILDAIYDRTHRWTIIDISHDSEVVVRSSVIHVLDKGVIVETGSPEELSWRRGGAFASLFPEVSRQLVGKRLTTGKV</sequence>
<dbReference type="InterPro" id="IPR027417">
    <property type="entry name" value="P-loop_NTPase"/>
</dbReference>
<evidence type="ECO:0000256" key="7">
    <source>
        <dbReference type="SAM" id="Phobius"/>
    </source>
</evidence>
<protein>
    <submittedName>
        <fullName evidence="10">ATP-binding cassette domain-containing protein</fullName>
    </submittedName>
</protein>
<keyword evidence="2 7" id="KW-0812">Transmembrane</keyword>
<dbReference type="SUPFAM" id="SSF90123">
    <property type="entry name" value="ABC transporter transmembrane region"/>
    <property type="match status" value="1"/>
</dbReference>
<evidence type="ECO:0000256" key="4">
    <source>
        <dbReference type="ARBA" id="ARBA00022840"/>
    </source>
</evidence>
<feature type="transmembrane region" description="Helical" evidence="7">
    <location>
        <begin position="269"/>
        <end position="288"/>
    </location>
</feature>
<dbReference type="SMART" id="SM00382">
    <property type="entry name" value="AAA"/>
    <property type="match status" value="1"/>
</dbReference>